<dbReference type="EMBL" id="LGTL01000003">
    <property type="protein sequence ID" value="KPA83960.1"/>
    <property type="molecule type" value="Genomic_DNA"/>
</dbReference>
<dbReference type="Proteomes" id="UP000037923">
    <property type="component" value="Unassembled WGS sequence"/>
</dbReference>
<reference evidence="2 3" key="1">
    <citation type="submission" date="2015-07" db="EMBL/GenBank/DDBJ databases">
        <title>High-quality genome of monoxenous trypanosomatid Leptomonas pyrrhocoris.</title>
        <authorList>
            <person name="Flegontov P."/>
            <person name="Butenko A."/>
            <person name="Firsov S."/>
            <person name="Vlcek C."/>
            <person name="Logacheva M.D."/>
            <person name="Field M."/>
            <person name="Filatov D."/>
            <person name="Flegontova O."/>
            <person name="Gerasimov E."/>
            <person name="Jackson A.P."/>
            <person name="Kelly S."/>
            <person name="Opperdoes F."/>
            <person name="O'Reilly A."/>
            <person name="Votypka J."/>
            <person name="Yurchenko V."/>
            <person name="Lukes J."/>
        </authorList>
    </citation>
    <scope>NUCLEOTIDE SEQUENCE [LARGE SCALE GENOMIC DNA]</scope>
    <source>
        <strain evidence="2">H10</strain>
    </source>
</reference>
<keyword evidence="3" id="KW-1185">Reference proteome</keyword>
<comment type="caution">
    <text evidence="2">The sequence shown here is derived from an EMBL/GenBank/DDBJ whole genome shotgun (WGS) entry which is preliminary data.</text>
</comment>
<evidence type="ECO:0000313" key="2">
    <source>
        <dbReference type="EMBL" id="KPA83960.1"/>
    </source>
</evidence>
<dbReference type="OrthoDB" id="10291002at2759"/>
<organism evidence="2 3">
    <name type="scientific">Leptomonas pyrrhocoris</name>
    <name type="common">Firebug parasite</name>
    <dbReference type="NCBI Taxonomy" id="157538"/>
    <lineage>
        <taxon>Eukaryota</taxon>
        <taxon>Discoba</taxon>
        <taxon>Euglenozoa</taxon>
        <taxon>Kinetoplastea</taxon>
        <taxon>Metakinetoplastina</taxon>
        <taxon>Trypanosomatida</taxon>
        <taxon>Trypanosomatidae</taxon>
        <taxon>Leishmaniinae</taxon>
        <taxon>Leptomonas</taxon>
    </lineage>
</organism>
<dbReference type="InterPro" id="IPR037401">
    <property type="entry name" value="SnoaL-like"/>
</dbReference>
<dbReference type="Pfam" id="PF13474">
    <property type="entry name" value="SnoaL_3"/>
    <property type="match status" value="1"/>
</dbReference>
<proteinExistence type="predicted"/>
<dbReference type="Gene3D" id="3.10.450.50">
    <property type="match status" value="1"/>
</dbReference>
<dbReference type="OMA" id="WKIKHYV"/>
<dbReference type="VEuPathDB" id="TriTrypDB:LpyrH10_03_2600"/>
<feature type="domain" description="SnoaL-like" evidence="1">
    <location>
        <begin position="11"/>
        <end position="124"/>
    </location>
</feature>
<dbReference type="InterPro" id="IPR032710">
    <property type="entry name" value="NTF2-like_dom_sf"/>
</dbReference>
<evidence type="ECO:0000313" key="3">
    <source>
        <dbReference type="Proteomes" id="UP000037923"/>
    </source>
</evidence>
<sequence length="158" mass="18147">MPSTAEHVAEIHAFLDEWHKAAAKGDFDFYFGSMTEDAHWLGTDAAENWSKSEFAAIAKPRFDSKQAWDFTAVERNVYVQANGTFAWFDEVLDTWMKACRGSGVLEKVEGQWKVHHYVLSMTVPNGEGKEELKREILPFKGKYEDSMLAEMRKKPKHN</sequence>
<dbReference type="SUPFAM" id="SSF54427">
    <property type="entry name" value="NTF2-like"/>
    <property type="match status" value="1"/>
</dbReference>
<gene>
    <name evidence="2" type="ORF">ABB37_02109</name>
</gene>
<protein>
    <recommendedName>
        <fullName evidence="1">SnoaL-like domain-containing protein</fullName>
    </recommendedName>
</protein>
<evidence type="ECO:0000259" key="1">
    <source>
        <dbReference type="Pfam" id="PF13474"/>
    </source>
</evidence>
<name>A0A0M9G734_LEPPY</name>
<dbReference type="AlphaFoldDB" id="A0A0M9G734"/>
<accession>A0A0M9G734</accession>
<dbReference type="GeneID" id="26902404"/>
<dbReference type="RefSeq" id="XP_015662399.1">
    <property type="nucleotide sequence ID" value="XM_015798921.1"/>
</dbReference>